<name>A0A221T2T5_9DEIO</name>
<accession>A0A221T2T5</accession>
<organism evidence="1 2">
    <name type="scientific">Deinococcus ficus</name>
    <dbReference type="NCBI Taxonomy" id="317577"/>
    <lineage>
        <taxon>Bacteria</taxon>
        <taxon>Thermotogati</taxon>
        <taxon>Deinococcota</taxon>
        <taxon>Deinococci</taxon>
        <taxon>Deinococcales</taxon>
        <taxon>Deinococcaceae</taxon>
        <taxon>Deinococcus</taxon>
    </lineage>
</organism>
<reference evidence="1 2" key="1">
    <citation type="submission" date="2017-05" db="EMBL/GenBank/DDBJ databases">
        <title>The complete genome sequence of Deinococcus ficus isolated from the rhizosphere of the Ficus religiosa L. in Taiwan.</title>
        <authorList>
            <person name="Wu K.-M."/>
            <person name="Liao T.-L."/>
            <person name="Liu Y.-M."/>
            <person name="Young C.-C."/>
            <person name="Tsai S.-F."/>
        </authorList>
    </citation>
    <scope>NUCLEOTIDE SEQUENCE [LARGE SCALE GENOMIC DNA]</scope>
    <source>
        <strain evidence="1 2">CC-FR2-10</strain>
        <plasmid evidence="2">pdfi3</plasmid>
    </source>
</reference>
<gene>
    <name evidence="1" type="ORF">DFI_18390</name>
</gene>
<keyword evidence="2" id="KW-1185">Reference proteome</keyword>
<dbReference type="EMBL" id="CP021084">
    <property type="protein sequence ID" value="ASN83170.1"/>
    <property type="molecule type" value="Genomic_DNA"/>
</dbReference>
<keyword evidence="1" id="KW-0614">Plasmid</keyword>
<proteinExistence type="predicted"/>
<protein>
    <submittedName>
        <fullName evidence="1">Uncharacterized protein</fullName>
    </submittedName>
</protein>
<dbReference type="Proteomes" id="UP000259030">
    <property type="component" value="Plasmid pDFI3"/>
</dbReference>
<dbReference type="AlphaFoldDB" id="A0A221T2T5"/>
<sequence length="226" mass="25007">MEFVDPDLPLRDWTEGEDIVTFWHGDRQYAARRDQPVLTPLPDIRDDLLSLVADRFPEFTEERRDWGQVGWVSVWKTPHGPVSIDQAEGGGVTVALGGHARRYASAQGLIQALRAFKAAPPATDAGNVPAFTGHTLEWHTAGEDSRLLNEHDLQELPTRLQQLLLASPDPAWDRVPMGRAGTVGPPVVLDRMFTLHARLGDHHFLAQAPTLLGLRPYAEVLALLAL</sequence>
<geneLocation type="plasmid" evidence="2">
    <name>pdfi3</name>
</geneLocation>
<evidence type="ECO:0000313" key="1">
    <source>
        <dbReference type="EMBL" id="ASN83170.1"/>
    </source>
</evidence>
<dbReference type="RefSeq" id="WP_027464363.1">
    <property type="nucleotide sequence ID" value="NZ_CP021084.1"/>
</dbReference>
<evidence type="ECO:0000313" key="2">
    <source>
        <dbReference type="Proteomes" id="UP000259030"/>
    </source>
</evidence>
<dbReference type="KEGG" id="dfc:DFI_18390"/>